<protein>
    <recommendedName>
        <fullName evidence="3">Glutaredoxin domain-containing protein</fullName>
    </recommendedName>
</protein>
<dbReference type="AlphaFoldDB" id="A0A6C0F7E7"/>
<proteinExistence type="predicted"/>
<name>A0A6C0F7E7_9ZZZZ</name>
<dbReference type="EMBL" id="MN739012">
    <property type="protein sequence ID" value="QHT35085.1"/>
    <property type="molecule type" value="Genomic_DNA"/>
</dbReference>
<reference evidence="2" key="1">
    <citation type="journal article" date="2020" name="Nature">
        <title>Giant virus diversity and host interactions through global metagenomics.</title>
        <authorList>
            <person name="Schulz F."/>
            <person name="Roux S."/>
            <person name="Paez-Espino D."/>
            <person name="Jungbluth S."/>
            <person name="Walsh D.A."/>
            <person name="Denef V.J."/>
            <person name="McMahon K.D."/>
            <person name="Konstantinidis K.T."/>
            <person name="Eloe-Fadrosh E.A."/>
            <person name="Kyrpides N.C."/>
            <person name="Woyke T."/>
        </authorList>
    </citation>
    <scope>NUCLEOTIDE SEQUENCE</scope>
    <source>
        <strain evidence="2">GVMAG-M-3300009180-1</strain>
    </source>
</reference>
<evidence type="ECO:0008006" key="3">
    <source>
        <dbReference type="Google" id="ProtNLM"/>
    </source>
</evidence>
<organism evidence="2">
    <name type="scientific">viral metagenome</name>
    <dbReference type="NCBI Taxonomy" id="1070528"/>
    <lineage>
        <taxon>unclassified sequences</taxon>
        <taxon>metagenomes</taxon>
        <taxon>organismal metagenomes</taxon>
    </lineage>
</organism>
<feature type="compositionally biased region" description="Polar residues" evidence="1">
    <location>
        <begin position="199"/>
        <end position="213"/>
    </location>
</feature>
<evidence type="ECO:0000256" key="1">
    <source>
        <dbReference type="SAM" id="MobiDB-lite"/>
    </source>
</evidence>
<accession>A0A6C0F7E7</accession>
<feature type="region of interest" description="Disordered" evidence="1">
    <location>
        <begin position="190"/>
        <end position="213"/>
    </location>
</feature>
<evidence type="ECO:0000313" key="2">
    <source>
        <dbReference type="EMBL" id="QHT35085.1"/>
    </source>
</evidence>
<sequence>MFFQNINGMDILYYSNYCKHSKKILEFLVKGGIVESLSCICIDQRSRNPKTNQIIVLLENGKQATLPPNLKSVPALLLVNDNYKMVLGSDIVRHFEPKIKEKLSSANFGNGEPLGYAIASASGSGGSNIVSEQFTYYNMSPEELSAKGAGGRRQMYNYVPAGQDTGGIQTPPDTYRPDKIANGVTIETLQEKRNADVPQKNQSPQFEYQSANY</sequence>